<gene>
    <name evidence="6" type="primary">ASB2</name>
</gene>
<keyword evidence="4" id="KW-0812">Transmembrane</keyword>
<dbReference type="InterPro" id="IPR036770">
    <property type="entry name" value="Ankyrin_rpt-contain_sf"/>
</dbReference>
<feature type="repeat" description="ANK" evidence="3">
    <location>
        <begin position="20"/>
        <end position="52"/>
    </location>
</feature>
<keyword evidence="2 3" id="KW-0040">ANK repeat</keyword>
<keyword evidence="4" id="KW-1133">Transmembrane helix</keyword>
<keyword evidence="7" id="KW-1185">Reference proteome</keyword>
<evidence type="ECO:0000256" key="4">
    <source>
        <dbReference type="SAM" id="Phobius"/>
    </source>
</evidence>
<evidence type="ECO:0000256" key="2">
    <source>
        <dbReference type="ARBA" id="ARBA00023043"/>
    </source>
</evidence>
<keyword evidence="1" id="KW-0677">Repeat</keyword>
<evidence type="ECO:0000313" key="7">
    <source>
        <dbReference type="Proteomes" id="UP000694404"/>
    </source>
</evidence>
<evidence type="ECO:0000256" key="5">
    <source>
        <dbReference type="SAM" id="SignalP"/>
    </source>
</evidence>
<sequence>ISSIFFFVLLGADINTQASDSASALYEACKNGHEKVVEFLLSQGADANKTNKDGLLPLHIASKKGNYEIVKMLLPVTSRTRVKRSGISPLHLAAERNNDDILEELIEAGYDVNTTLSFERARLYEDRRSTVLYFAVINNNIYATELLLQAGANPNIDLINPLLISIRHGCLKTMKLLLDHGANIDAYISSHPTSFPATIMFSMKYLSLLKFLMDLGCDQLCILGFGGLFICLLLWGRNATKDSEIRDFYPFSFSSPVRSFNFYYCLFLVVNSI</sequence>
<dbReference type="PANTHER" id="PTHR24198">
    <property type="entry name" value="ANKYRIN REPEAT AND PROTEIN KINASE DOMAIN-CONTAINING PROTEIN"/>
    <property type="match status" value="1"/>
</dbReference>
<dbReference type="PROSITE" id="PS50297">
    <property type="entry name" value="ANK_REP_REGION"/>
    <property type="match status" value="3"/>
</dbReference>
<dbReference type="PROSITE" id="PS50088">
    <property type="entry name" value="ANK_REPEAT"/>
    <property type="match status" value="4"/>
</dbReference>
<keyword evidence="4" id="KW-0472">Membrane</keyword>
<protein>
    <submittedName>
        <fullName evidence="6">Ankyrin repeat and SOCS box containing 2</fullName>
    </submittedName>
</protein>
<dbReference type="Pfam" id="PF12796">
    <property type="entry name" value="Ank_2"/>
    <property type="match status" value="1"/>
</dbReference>
<accession>A0A8C0JBY7</accession>
<dbReference type="Ensembl" id="ENSCABT00000033219.1">
    <property type="protein sequence ID" value="ENSCABP00000030305.1"/>
    <property type="gene ID" value="ENSCABG00000022178.1"/>
</dbReference>
<evidence type="ECO:0000313" key="6">
    <source>
        <dbReference type="Ensembl" id="ENSCABP00000030305.1"/>
    </source>
</evidence>
<name>A0A8C0JBY7_CHEAB</name>
<reference evidence="6" key="2">
    <citation type="submission" date="2025-09" db="UniProtKB">
        <authorList>
            <consortium name="Ensembl"/>
        </authorList>
    </citation>
    <scope>IDENTIFICATION</scope>
</reference>
<keyword evidence="5" id="KW-0732">Signal</keyword>
<reference evidence="6" key="1">
    <citation type="submission" date="2025-08" db="UniProtKB">
        <authorList>
            <consortium name="Ensembl"/>
        </authorList>
    </citation>
    <scope>IDENTIFICATION</scope>
</reference>
<feature type="transmembrane region" description="Helical" evidence="4">
    <location>
        <begin position="211"/>
        <end position="236"/>
    </location>
</feature>
<dbReference type="AlphaFoldDB" id="A0A8C0JBY7"/>
<proteinExistence type="predicted"/>
<dbReference type="Gene3D" id="1.25.40.20">
    <property type="entry name" value="Ankyrin repeat-containing domain"/>
    <property type="match status" value="2"/>
</dbReference>
<dbReference type="Pfam" id="PF00023">
    <property type="entry name" value="Ank"/>
    <property type="match status" value="2"/>
</dbReference>
<dbReference type="SMART" id="SM00248">
    <property type="entry name" value="ANK"/>
    <property type="match status" value="5"/>
</dbReference>
<dbReference type="PRINTS" id="PR01415">
    <property type="entry name" value="ANKYRIN"/>
</dbReference>
<evidence type="ECO:0000256" key="3">
    <source>
        <dbReference type="PROSITE-ProRule" id="PRU00023"/>
    </source>
</evidence>
<feature type="repeat" description="ANK" evidence="3">
    <location>
        <begin position="157"/>
        <end position="189"/>
    </location>
</feature>
<dbReference type="GeneTree" id="ENSGT00940000155490"/>
<dbReference type="SUPFAM" id="SSF48403">
    <property type="entry name" value="Ankyrin repeat"/>
    <property type="match status" value="1"/>
</dbReference>
<organism evidence="6 7">
    <name type="scientific">Chelonoidis abingdonii</name>
    <name type="common">Abingdon island giant tortoise</name>
    <name type="synonym">Testudo abingdonii</name>
    <dbReference type="NCBI Taxonomy" id="106734"/>
    <lineage>
        <taxon>Eukaryota</taxon>
        <taxon>Metazoa</taxon>
        <taxon>Chordata</taxon>
        <taxon>Craniata</taxon>
        <taxon>Vertebrata</taxon>
        <taxon>Euteleostomi</taxon>
        <taxon>Archelosauria</taxon>
        <taxon>Testudinata</taxon>
        <taxon>Testudines</taxon>
        <taxon>Cryptodira</taxon>
        <taxon>Durocryptodira</taxon>
        <taxon>Testudinoidea</taxon>
        <taxon>Testudinidae</taxon>
        <taxon>Chelonoidis</taxon>
    </lineage>
</organism>
<feature type="repeat" description="ANK" evidence="3">
    <location>
        <begin position="85"/>
        <end position="117"/>
    </location>
</feature>
<feature type="chain" id="PRO_5034107411" evidence="5">
    <location>
        <begin position="19"/>
        <end position="273"/>
    </location>
</feature>
<dbReference type="Proteomes" id="UP000694404">
    <property type="component" value="Unplaced"/>
</dbReference>
<dbReference type="InterPro" id="IPR002110">
    <property type="entry name" value="Ankyrin_rpt"/>
</dbReference>
<feature type="repeat" description="ANK" evidence="3">
    <location>
        <begin position="53"/>
        <end position="85"/>
    </location>
</feature>
<dbReference type="PANTHER" id="PTHR24198:SF190">
    <property type="entry name" value="DYNEIN HEAVY CHAIN 12, AXONEMAL-LIKE"/>
    <property type="match status" value="1"/>
</dbReference>
<evidence type="ECO:0000256" key="1">
    <source>
        <dbReference type="ARBA" id="ARBA00022737"/>
    </source>
</evidence>
<feature type="signal peptide" evidence="5">
    <location>
        <begin position="1"/>
        <end position="18"/>
    </location>
</feature>
<dbReference type="GO" id="GO:0005737">
    <property type="term" value="C:cytoplasm"/>
    <property type="evidence" value="ECO:0007669"/>
    <property type="project" value="TreeGrafter"/>
</dbReference>